<dbReference type="InterPro" id="IPR052902">
    <property type="entry name" value="ABC-2_transporter"/>
</dbReference>
<dbReference type="PANTHER" id="PTHR43027:SF1">
    <property type="entry name" value="DOXORUBICIN RESISTANCE ABC TRANSPORTER PERMEASE PROTEIN DRRC-RELATED"/>
    <property type="match status" value="1"/>
</dbReference>
<dbReference type="AlphaFoldDB" id="H2J571"/>
<organism evidence="7 8">
    <name type="scientific">Marinitoga piezophila (strain DSM 14283 / JCM 11233 / KA3)</name>
    <dbReference type="NCBI Taxonomy" id="443254"/>
    <lineage>
        <taxon>Bacteria</taxon>
        <taxon>Thermotogati</taxon>
        <taxon>Thermotogota</taxon>
        <taxon>Thermotogae</taxon>
        <taxon>Petrotogales</taxon>
        <taxon>Petrotogaceae</taxon>
        <taxon>Marinitoga</taxon>
    </lineage>
</organism>
<evidence type="ECO:0000256" key="5">
    <source>
        <dbReference type="RuleBase" id="RU361157"/>
    </source>
</evidence>
<dbReference type="PROSITE" id="PS51012">
    <property type="entry name" value="ABC_TM2"/>
    <property type="match status" value="1"/>
</dbReference>
<evidence type="ECO:0000256" key="4">
    <source>
        <dbReference type="ARBA" id="ARBA00023136"/>
    </source>
</evidence>
<gene>
    <name evidence="7" type="ordered locus">Marpi_0486</name>
</gene>
<reference evidence="7 8" key="1">
    <citation type="journal article" date="2012" name="J. Bacteriol.">
        <title>Complete Genome Sequence of the Thermophilic, Piezophilic, Heterotrophic Bacterium Marinitoga piezophila KA3.</title>
        <authorList>
            <person name="Lucas S."/>
            <person name="Han J."/>
            <person name="Lapidus A."/>
            <person name="Cheng J.F."/>
            <person name="Goodwin L.A."/>
            <person name="Pitluck S."/>
            <person name="Peters L."/>
            <person name="Mikhailova N."/>
            <person name="Teshima H."/>
            <person name="Detter J.C."/>
            <person name="Han C."/>
            <person name="Tapia R."/>
            <person name="Land M."/>
            <person name="Hauser L."/>
            <person name="Kyrpides N.C."/>
            <person name="Ivanova N."/>
            <person name="Pagani I."/>
            <person name="Vannier P."/>
            <person name="Oger P."/>
            <person name="Bartlett D.H."/>
            <person name="Noll K.M."/>
            <person name="Woyke T."/>
            <person name="Jebbar M."/>
        </authorList>
    </citation>
    <scope>NUCLEOTIDE SEQUENCE [LARGE SCALE GENOMIC DNA]</scope>
    <source>
        <strain evidence="8">DSM 14283 / JCM 11233 / KA3</strain>
    </source>
</reference>
<accession>H2J571</accession>
<protein>
    <recommendedName>
        <fullName evidence="5">Transport permease protein</fullName>
    </recommendedName>
</protein>
<evidence type="ECO:0000256" key="3">
    <source>
        <dbReference type="ARBA" id="ARBA00022989"/>
    </source>
</evidence>
<dbReference type="InterPro" id="IPR013525">
    <property type="entry name" value="ABC2_TM"/>
</dbReference>
<dbReference type="KEGG" id="mpz:Marpi_0486"/>
<evidence type="ECO:0000256" key="1">
    <source>
        <dbReference type="ARBA" id="ARBA00004141"/>
    </source>
</evidence>
<feature type="transmembrane region" description="Helical" evidence="5">
    <location>
        <begin position="319"/>
        <end position="340"/>
    </location>
</feature>
<feature type="transmembrane region" description="Helical" evidence="5">
    <location>
        <begin position="21"/>
        <end position="40"/>
    </location>
</feature>
<dbReference type="GO" id="GO:0140359">
    <property type="term" value="F:ABC-type transporter activity"/>
    <property type="evidence" value="ECO:0007669"/>
    <property type="project" value="InterPro"/>
</dbReference>
<evidence type="ECO:0000313" key="8">
    <source>
        <dbReference type="Proteomes" id="UP000007161"/>
    </source>
</evidence>
<evidence type="ECO:0000313" key="7">
    <source>
        <dbReference type="EMBL" id="AEX84929.1"/>
    </source>
</evidence>
<evidence type="ECO:0000256" key="2">
    <source>
        <dbReference type="ARBA" id="ARBA00022692"/>
    </source>
</evidence>
<comment type="subcellular location">
    <subcellularLocation>
        <location evidence="5">Cell membrane</location>
        <topology evidence="5">Multi-pass membrane protein</topology>
    </subcellularLocation>
    <subcellularLocation>
        <location evidence="1">Membrane</location>
        <topology evidence="1">Multi-pass membrane protein</topology>
    </subcellularLocation>
</comment>
<feature type="transmembrane region" description="Helical" evidence="5">
    <location>
        <begin position="267"/>
        <end position="285"/>
    </location>
</feature>
<keyword evidence="8" id="KW-1185">Reference proteome</keyword>
<dbReference type="OrthoDB" id="9809699at2"/>
<dbReference type="HOGENOM" id="CLU_039483_0_0_0"/>
<dbReference type="PRINTS" id="PR00164">
    <property type="entry name" value="ABC2TRNSPORT"/>
</dbReference>
<dbReference type="InterPro" id="IPR047817">
    <property type="entry name" value="ABC2_TM_bact-type"/>
</dbReference>
<proteinExistence type="inferred from homology"/>
<evidence type="ECO:0000259" key="6">
    <source>
        <dbReference type="PROSITE" id="PS51012"/>
    </source>
</evidence>
<reference evidence="8" key="2">
    <citation type="submission" date="2012-01" db="EMBL/GenBank/DDBJ databases">
        <title>Complete sequence of chromosome of Marinitoga piezophila KA3.</title>
        <authorList>
            <person name="Lucas S."/>
            <person name="Han J."/>
            <person name="Lapidus A."/>
            <person name="Cheng J.-F."/>
            <person name="Goodwin L."/>
            <person name="Pitluck S."/>
            <person name="Peters L."/>
            <person name="Mikhailova N."/>
            <person name="Teshima H."/>
            <person name="Detter J.C."/>
            <person name="Han C."/>
            <person name="Tapia R."/>
            <person name="Land M."/>
            <person name="Hauser L."/>
            <person name="Kyrpides N."/>
            <person name="Ivanova N."/>
            <person name="Pagani I."/>
            <person name="Jebbar M."/>
            <person name="Vannier P."/>
            <person name="Oger P."/>
            <person name="Cario A."/>
            <person name="Bartlett D."/>
            <person name="Noll K.M."/>
            <person name="Woyke T."/>
        </authorList>
    </citation>
    <scope>NUCLEOTIDE SEQUENCE [LARGE SCALE GENOMIC DNA]</scope>
    <source>
        <strain evidence="8">DSM 14283 / JCM 11233 / KA3</strain>
    </source>
</reference>
<dbReference type="eggNOG" id="COG0842">
    <property type="taxonomic scope" value="Bacteria"/>
</dbReference>
<name>H2J571_MARPK</name>
<keyword evidence="5" id="KW-0813">Transport</keyword>
<keyword evidence="5" id="KW-1003">Cell membrane</keyword>
<keyword evidence="2 5" id="KW-0812">Transmembrane</keyword>
<sequence length="349" mass="40329">MNKIYILSKYITRDIIKNKGDMFFVIFFPVILLIIFGFVFEQQNSKSIVALYADSNYYKNELDKIYNVIPEKSENDVKDSVKKGKANIGIYISEYNAIIFYNSSDIKNSQDINFLELTLKKLLIKNRSNIKNDYIVVRENKVLTTEKEHKYIDFLLAGLIGISLLSNGMFSVITLFGKYKKQNILKRFILIPMNPIEFVIGFSISRIFMTFISSIILIYAGKIIFSSTITVNWNAYIILALNATFGMMGLGLLFLFFFKNTETAQNAASAFFTLMMFFSGVYFPIEFLPKYFQPLSYILPTKYVIDGIRYTFGIDNMKIQYLVFLNIVLLITGIFLLIIASKKFLMPEK</sequence>
<keyword evidence="4 5" id="KW-0472">Membrane</keyword>
<feature type="transmembrane region" description="Helical" evidence="5">
    <location>
        <begin position="233"/>
        <end position="258"/>
    </location>
</feature>
<dbReference type="EMBL" id="CP003257">
    <property type="protein sequence ID" value="AEX84929.1"/>
    <property type="molecule type" value="Genomic_DNA"/>
</dbReference>
<dbReference type="PANTHER" id="PTHR43027">
    <property type="entry name" value="DOXORUBICIN RESISTANCE ABC TRANSPORTER PERMEASE PROTEIN DRRC-RELATED"/>
    <property type="match status" value="1"/>
</dbReference>
<dbReference type="GO" id="GO:0043190">
    <property type="term" value="C:ATP-binding cassette (ABC) transporter complex"/>
    <property type="evidence" value="ECO:0007669"/>
    <property type="project" value="InterPro"/>
</dbReference>
<dbReference type="Pfam" id="PF12698">
    <property type="entry name" value="ABC2_membrane_3"/>
    <property type="match status" value="1"/>
</dbReference>
<dbReference type="RefSeq" id="WP_014296001.1">
    <property type="nucleotide sequence ID" value="NC_016751.1"/>
</dbReference>
<dbReference type="STRING" id="443254.Marpi_0486"/>
<feature type="transmembrane region" description="Helical" evidence="5">
    <location>
        <begin position="198"/>
        <end position="221"/>
    </location>
</feature>
<dbReference type="InterPro" id="IPR000412">
    <property type="entry name" value="ABC_2_transport"/>
</dbReference>
<keyword evidence="3 5" id="KW-1133">Transmembrane helix</keyword>
<comment type="similarity">
    <text evidence="5">Belongs to the ABC-2 integral membrane protein family.</text>
</comment>
<dbReference type="Proteomes" id="UP000007161">
    <property type="component" value="Chromosome"/>
</dbReference>
<feature type="domain" description="ABC transmembrane type-2" evidence="6">
    <location>
        <begin position="112"/>
        <end position="347"/>
    </location>
</feature>
<feature type="transmembrane region" description="Helical" evidence="5">
    <location>
        <begin position="154"/>
        <end position="177"/>
    </location>
</feature>